<gene>
    <name evidence="2" type="ORF">JKP88DRAFT_16489</name>
</gene>
<name>A0A835ZDA3_9STRA</name>
<proteinExistence type="predicted"/>
<dbReference type="PANTHER" id="PTHR31407:SF16">
    <property type="entry name" value="PSBP DOMAIN-CONTAINING PROTEIN 7, CHLOROPLASTIC"/>
    <property type="match status" value="1"/>
</dbReference>
<dbReference type="OrthoDB" id="2013293at2759"/>
<dbReference type="EMBL" id="JAFCMP010000036">
    <property type="protein sequence ID" value="KAG5190244.1"/>
    <property type="molecule type" value="Genomic_DNA"/>
</dbReference>
<evidence type="ECO:0000313" key="3">
    <source>
        <dbReference type="Proteomes" id="UP000664859"/>
    </source>
</evidence>
<dbReference type="Gene3D" id="3.40.1000.10">
    <property type="entry name" value="Mog1/PsbP, alpha/beta/alpha sandwich"/>
    <property type="match status" value="1"/>
</dbReference>
<dbReference type="GO" id="GO:0005509">
    <property type="term" value="F:calcium ion binding"/>
    <property type="evidence" value="ECO:0007669"/>
    <property type="project" value="InterPro"/>
</dbReference>
<dbReference type="Pfam" id="PF01789">
    <property type="entry name" value="PsbP"/>
    <property type="match status" value="1"/>
</dbReference>
<accession>A0A835ZDA3</accession>
<dbReference type="InterPro" id="IPR002683">
    <property type="entry name" value="PsbP_C"/>
</dbReference>
<dbReference type="SUPFAM" id="SSF55724">
    <property type="entry name" value="Mog1p/PsbP-like"/>
    <property type="match status" value="1"/>
</dbReference>
<organism evidence="2 3">
    <name type="scientific">Tribonema minus</name>
    <dbReference type="NCBI Taxonomy" id="303371"/>
    <lineage>
        <taxon>Eukaryota</taxon>
        <taxon>Sar</taxon>
        <taxon>Stramenopiles</taxon>
        <taxon>Ochrophyta</taxon>
        <taxon>PX clade</taxon>
        <taxon>Xanthophyceae</taxon>
        <taxon>Tribonematales</taxon>
        <taxon>Tribonemataceae</taxon>
        <taxon>Tribonema</taxon>
    </lineage>
</organism>
<dbReference type="PANTHER" id="PTHR31407">
    <property type="match status" value="1"/>
</dbReference>
<dbReference type="GO" id="GO:0015979">
    <property type="term" value="P:photosynthesis"/>
    <property type="evidence" value="ECO:0007669"/>
    <property type="project" value="InterPro"/>
</dbReference>
<dbReference type="AlphaFoldDB" id="A0A835ZDA3"/>
<dbReference type="InterPro" id="IPR016123">
    <property type="entry name" value="Mog1/PsbP_a/b/a-sand"/>
</dbReference>
<evidence type="ECO:0000313" key="2">
    <source>
        <dbReference type="EMBL" id="KAG5190244.1"/>
    </source>
</evidence>
<dbReference type="Proteomes" id="UP000664859">
    <property type="component" value="Unassembled WGS sequence"/>
</dbReference>
<evidence type="ECO:0000259" key="1">
    <source>
        <dbReference type="Pfam" id="PF01789"/>
    </source>
</evidence>
<dbReference type="GO" id="GO:0019898">
    <property type="term" value="C:extrinsic component of membrane"/>
    <property type="evidence" value="ECO:0007669"/>
    <property type="project" value="InterPro"/>
</dbReference>
<sequence>AGTAALALPALAAGTTEYVDDKFKFRFEVPAGWTQTETEISGRRKVVIWTSDGSANAFIAVTPVRGDFTSLGSFGTADEVSQTLIPNGKGISGEMLNVKSKNSMYYYDYIIAQEGRPEKHLKSVWSVVSGDALVTLTAQCDEANYPAYASQMD</sequence>
<feature type="domain" description="PsbP C-terminal" evidence="1">
    <location>
        <begin position="14"/>
        <end position="152"/>
    </location>
</feature>
<keyword evidence="3" id="KW-1185">Reference proteome</keyword>
<feature type="non-terminal residue" evidence="2">
    <location>
        <position position="1"/>
    </location>
</feature>
<dbReference type="GO" id="GO:0009523">
    <property type="term" value="C:photosystem II"/>
    <property type="evidence" value="ECO:0007669"/>
    <property type="project" value="InterPro"/>
</dbReference>
<comment type="caution">
    <text evidence="2">The sequence shown here is derived from an EMBL/GenBank/DDBJ whole genome shotgun (WGS) entry which is preliminary data.</text>
</comment>
<feature type="non-terminal residue" evidence="2">
    <location>
        <position position="153"/>
    </location>
</feature>
<reference evidence="2" key="1">
    <citation type="submission" date="2021-02" db="EMBL/GenBank/DDBJ databases">
        <title>First Annotated Genome of the Yellow-green Alga Tribonema minus.</title>
        <authorList>
            <person name="Mahan K.M."/>
        </authorList>
    </citation>
    <scope>NUCLEOTIDE SEQUENCE</scope>
    <source>
        <strain evidence="2">UTEX B ZZ1240</strain>
    </source>
</reference>
<protein>
    <recommendedName>
        <fullName evidence="1">PsbP C-terminal domain-containing protein</fullName>
    </recommendedName>
</protein>